<feature type="region of interest" description="Disordered" evidence="1">
    <location>
        <begin position="152"/>
        <end position="185"/>
    </location>
</feature>
<sequence length="185" mass="19063">MDADNVIGASALLRLGIAPLASSWQAPGWALVASTQCAAGPDNLSGNRAAQKLSFKMASSSNTNSAQGSGPNLSQNTVGVEGPSNQHVGAESAQLPGDKQPHQTGHYERSSTDKISQGLDQLGIKLPNDLLNKVLAGPEGKSPMETFLGELHDGHASEADVHGSDDAAWSIAATAGSEDEPPHRH</sequence>
<dbReference type="AlphaFoldDB" id="A0AAJ0FVD7"/>
<accession>A0AAJ0FVD7</accession>
<evidence type="ECO:0000256" key="1">
    <source>
        <dbReference type="SAM" id="MobiDB-lite"/>
    </source>
</evidence>
<feature type="compositionally biased region" description="Basic and acidic residues" evidence="1">
    <location>
        <begin position="152"/>
        <end position="165"/>
    </location>
</feature>
<feature type="region of interest" description="Disordered" evidence="1">
    <location>
        <begin position="57"/>
        <end position="114"/>
    </location>
</feature>
<comment type="caution">
    <text evidence="2">The sequence shown here is derived from an EMBL/GenBank/DDBJ whole genome shotgun (WGS) entry which is preliminary data.</text>
</comment>
<dbReference type="Proteomes" id="UP001251528">
    <property type="component" value="Unassembled WGS sequence"/>
</dbReference>
<evidence type="ECO:0000313" key="3">
    <source>
        <dbReference type="Proteomes" id="UP001251528"/>
    </source>
</evidence>
<proteinExistence type="predicted"/>
<protein>
    <submittedName>
        <fullName evidence="2">Uncharacterized protein</fullName>
    </submittedName>
</protein>
<feature type="compositionally biased region" description="Polar residues" evidence="1">
    <location>
        <begin position="57"/>
        <end position="87"/>
    </location>
</feature>
<reference evidence="2" key="1">
    <citation type="submission" date="2023-06" db="EMBL/GenBank/DDBJ databases">
        <title>Conoideocrella luteorostrata (Hypocreales: Clavicipitaceae), a potential biocontrol fungus for elongate hemlock scale in United States Christmas tree production areas.</title>
        <authorList>
            <person name="Barrett H."/>
            <person name="Lovett B."/>
            <person name="Macias A.M."/>
            <person name="Stajich J.E."/>
            <person name="Kasson M.T."/>
        </authorList>
    </citation>
    <scope>NUCLEOTIDE SEQUENCE</scope>
    <source>
        <strain evidence="2">ARSEF 14590</strain>
    </source>
</reference>
<dbReference type="EMBL" id="JASWJB010000049">
    <property type="protein sequence ID" value="KAK2605927.1"/>
    <property type="molecule type" value="Genomic_DNA"/>
</dbReference>
<evidence type="ECO:0000313" key="2">
    <source>
        <dbReference type="EMBL" id="KAK2605927.1"/>
    </source>
</evidence>
<name>A0AAJ0FVD7_9HYPO</name>
<gene>
    <name evidence="2" type="ORF">QQS21_003653</name>
</gene>
<keyword evidence="3" id="KW-1185">Reference proteome</keyword>
<feature type="compositionally biased region" description="Basic and acidic residues" evidence="1">
    <location>
        <begin position="99"/>
        <end position="112"/>
    </location>
</feature>
<organism evidence="2 3">
    <name type="scientific">Conoideocrella luteorostrata</name>
    <dbReference type="NCBI Taxonomy" id="1105319"/>
    <lineage>
        <taxon>Eukaryota</taxon>
        <taxon>Fungi</taxon>
        <taxon>Dikarya</taxon>
        <taxon>Ascomycota</taxon>
        <taxon>Pezizomycotina</taxon>
        <taxon>Sordariomycetes</taxon>
        <taxon>Hypocreomycetidae</taxon>
        <taxon>Hypocreales</taxon>
        <taxon>Clavicipitaceae</taxon>
        <taxon>Conoideocrella</taxon>
    </lineage>
</organism>